<protein>
    <submittedName>
        <fullName evidence="2">Uncharacterized protein</fullName>
    </submittedName>
</protein>
<dbReference type="InterPro" id="IPR016024">
    <property type="entry name" value="ARM-type_fold"/>
</dbReference>
<dbReference type="GO" id="GO:0003729">
    <property type="term" value="F:mRNA binding"/>
    <property type="evidence" value="ECO:0007669"/>
    <property type="project" value="TreeGrafter"/>
</dbReference>
<dbReference type="OrthoDB" id="514777at2759"/>
<feature type="region of interest" description="Disordered" evidence="1">
    <location>
        <begin position="1"/>
        <end position="86"/>
    </location>
</feature>
<dbReference type="Proteomes" id="UP000001307">
    <property type="component" value="Unassembled WGS sequence"/>
</dbReference>
<feature type="compositionally biased region" description="Basic and acidic residues" evidence="1">
    <location>
        <begin position="154"/>
        <end position="169"/>
    </location>
</feature>
<dbReference type="InParanoid" id="E4WWJ1"/>
<feature type="compositionally biased region" description="Basic residues" evidence="1">
    <location>
        <begin position="285"/>
        <end position="294"/>
    </location>
</feature>
<feature type="compositionally biased region" description="Low complexity" evidence="1">
    <location>
        <begin position="142"/>
        <end position="153"/>
    </location>
</feature>
<gene>
    <name evidence="2" type="ORF">GSOID_T00009264001</name>
</gene>
<feature type="compositionally biased region" description="Low complexity" evidence="1">
    <location>
        <begin position="106"/>
        <end position="128"/>
    </location>
</feature>
<dbReference type="PANTHER" id="PTHR23253:SF78">
    <property type="entry name" value="EUKARYOTIC TRANSLATION INITIATION FACTOR 4G1, ISOFORM B-RELATED"/>
    <property type="match status" value="1"/>
</dbReference>
<feature type="compositionally biased region" description="Basic and acidic residues" evidence="1">
    <location>
        <begin position="614"/>
        <end position="623"/>
    </location>
</feature>
<dbReference type="GO" id="GO:0016281">
    <property type="term" value="C:eukaryotic translation initiation factor 4F complex"/>
    <property type="evidence" value="ECO:0007669"/>
    <property type="project" value="TreeGrafter"/>
</dbReference>
<dbReference type="EMBL" id="FN653017">
    <property type="protein sequence ID" value="CBY21495.1"/>
    <property type="molecule type" value="Genomic_DNA"/>
</dbReference>
<dbReference type="Gene3D" id="1.25.40.180">
    <property type="match status" value="1"/>
</dbReference>
<dbReference type="PANTHER" id="PTHR23253">
    <property type="entry name" value="EUKARYOTIC TRANSLATION INITIATION FACTOR 4 GAMMA"/>
    <property type="match status" value="1"/>
</dbReference>
<evidence type="ECO:0000313" key="2">
    <source>
        <dbReference type="EMBL" id="CBY21495.1"/>
    </source>
</evidence>
<feature type="compositionally biased region" description="Pro residues" evidence="1">
    <location>
        <begin position="129"/>
        <end position="141"/>
    </location>
</feature>
<feature type="compositionally biased region" description="Basic and acidic residues" evidence="1">
    <location>
        <begin position="258"/>
        <end position="270"/>
    </location>
</feature>
<dbReference type="SUPFAM" id="SSF48371">
    <property type="entry name" value="ARM repeat"/>
    <property type="match status" value="1"/>
</dbReference>
<evidence type="ECO:0000256" key="1">
    <source>
        <dbReference type="SAM" id="MobiDB-lite"/>
    </source>
</evidence>
<feature type="region of interest" description="Disordered" evidence="1">
    <location>
        <begin position="559"/>
        <end position="640"/>
    </location>
</feature>
<sequence length="668" mass="73787">MEFETPLKPIDEPVDDGSWATVKDSKKDKRKNVNRKDSDAHSRANNHNQDSKNNKGNNKSKSDGPKRRPSKEETKNVNSDPVKLNLMDFQVEPVVVKESEKKEEPVAVAAAPEPVAELTTPTTTAEPVPIAPVVPTEPTPEPTVNAPTTTEATPEPKEEAKPAEEKQAEPEAEEAPVENGAPEKSPETPAEATPAEPTTTDEPAAVVEFGTLAAENRTKLENGEKVAYERDFLLKFQGLCLNKPIELPTLDVILDGPTDGHRKPPKHESVGGRGSWQPGYLPKGNNRKGSRNHQGKNTSVIKIPTKKPQLHSTENAYKRGIQENLEDTEKKTVALVRAAKAILNKITPEKEAKLTKQFITEIKPDTYDRLEKIVAAVFSKAIEEQHFAKIYAKESDSSDKQPSESGYFLTSTYPYSAQAAIPINIRHSQNYLVRPGMVHRMPNPRQPFQPYQYQPPVSQGVGGIRPMHQARVSAAPNAYAAAPTFQPGHRYAQPGHPGQPGYPANMGNFGQQHFAAQQYNMVQHYQQNQTNQFQPGAQQFQTSQHVPNPQAQQYIPQQFDPNSLSNMQGHQQPKTESQKPAEGDARSRQASESSRSRQHSESQKTETSPPAQIKIEKPQEPVKIEVPVPAAGAKERATEPVSEILSEFTSAAAGYKFENLKDQIKPEN</sequence>
<feature type="compositionally biased region" description="Basic and acidic residues" evidence="1">
    <location>
        <begin position="576"/>
        <end position="604"/>
    </location>
</feature>
<name>E4WWJ1_OIKDI</name>
<feature type="compositionally biased region" description="Polar residues" evidence="1">
    <location>
        <begin position="559"/>
        <end position="575"/>
    </location>
</feature>
<feature type="region of interest" description="Disordered" evidence="1">
    <location>
        <begin position="256"/>
        <end position="301"/>
    </location>
</feature>
<accession>E4WWJ1</accession>
<organism evidence="2">
    <name type="scientific">Oikopleura dioica</name>
    <name type="common">Tunicate</name>
    <dbReference type="NCBI Taxonomy" id="34765"/>
    <lineage>
        <taxon>Eukaryota</taxon>
        <taxon>Metazoa</taxon>
        <taxon>Chordata</taxon>
        <taxon>Tunicata</taxon>
        <taxon>Appendicularia</taxon>
        <taxon>Copelata</taxon>
        <taxon>Oikopleuridae</taxon>
        <taxon>Oikopleura</taxon>
    </lineage>
</organism>
<reference evidence="2" key="1">
    <citation type="journal article" date="2010" name="Science">
        <title>Plasticity of animal genome architecture unmasked by rapid evolution of a pelagic tunicate.</title>
        <authorList>
            <person name="Denoeud F."/>
            <person name="Henriet S."/>
            <person name="Mungpakdee S."/>
            <person name="Aury J.M."/>
            <person name="Da Silva C."/>
            <person name="Brinkmann H."/>
            <person name="Mikhaleva J."/>
            <person name="Olsen L.C."/>
            <person name="Jubin C."/>
            <person name="Canestro C."/>
            <person name="Bouquet J.M."/>
            <person name="Danks G."/>
            <person name="Poulain J."/>
            <person name="Campsteijn C."/>
            <person name="Adamski M."/>
            <person name="Cross I."/>
            <person name="Yadetie F."/>
            <person name="Muffato M."/>
            <person name="Louis A."/>
            <person name="Butcher S."/>
            <person name="Tsagkogeorga G."/>
            <person name="Konrad A."/>
            <person name="Singh S."/>
            <person name="Jensen M.F."/>
            <person name="Cong E.H."/>
            <person name="Eikeseth-Otteraa H."/>
            <person name="Noel B."/>
            <person name="Anthouard V."/>
            <person name="Porcel B.M."/>
            <person name="Kachouri-Lafond R."/>
            <person name="Nishino A."/>
            <person name="Ugolini M."/>
            <person name="Chourrout P."/>
            <person name="Nishida H."/>
            <person name="Aasland R."/>
            <person name="Huzurbazar S."/>
            <person name="Westhof E."/>
            <person name="Delsuc F."/>
            <person name="Lehrach H."/>
            <person name="Reinhardt R."/>
            <person name="Weissenbach J."/>
            <person name="Roy S.W."/>
            <person name="Artiguenave F."/>
            <person name="Postlethwait J.H."/>
            <person name="Manak J.R."/>
            <person name="Thompson E.M."/>
            <person name="Jaillon O."/>
            <person name="Du Pasquier L."/>
            <person name="Boudinot P."/>
            <person name="Liberles D.A."/>
            <person name="Volff J.N."/>
            <person name="Philippe H."/>
            <person name="Lenhard B."/>
            <person name="Roest Crollius H."/>
            <person name="Wincker P."/>
            <person name="Chourrout D."/>
        </authorList>
    </citation>
    <scope>NUCLEOTIDE SEQUENCE [LARGE SCALE GENOMIC DNA]</scope>
</reference>
<feature type="compositionally biased region" description="Basic and acidic residues" evidence="1">
    <location>
        <begin position="60"/>
        <end position="75"/>
    </location>
</feature>
<dbReference type="GO" id="GO:0003743">
    <property type="term" value="F:translation initiation factor activity"/>
    <property type="evidence" value="ECO:0007669"/>
    <property type="project" value="TreeGrafter"/>
</dbReference>
<evidence type="ECO:0000313" key="3">
    <source>
        <dbReference type="Proteomes" id="UP000001307"/>
    </source>
</evidence>
<feature type="compositionally biased region" description="Low complexity" evidence="1">
    <location>
        <begin position="187"/>
        <end position="205"/>
    </location>
</feature>
<feature type="region of interest" description="Disordered" evidence="1">
    <location>
        <begin position="98"/>
        <end position="224"/>
    </location>
</feature>
<keyword evidence="3" id="KW-1185">Reference proteome</keyword>
<dbReference type="AlphaFoldDB" id="E4WWJ1"/>
<proteinExistence type="predicted"/>